<comment type="similarity">
    <text evidence="1">Belongs to the LacAB/RpiB family.</text>
</comment>
<dbReference type="AlphaFoldDB" id="U5QGJ1"/>
<organism evidence="5 6">
    <name type="scientific">Gloeobacter kilaueensis (strain ATCC BAA-2537 / CCAP 1431/1 / ULC 316 / JS1)</name>
    <dbReference type="NCBI Taxonomy" id="1183438"/>
    <lineage>
        <taxon>Bacteria</taxon>
        <taxon>Bacillati</taxon>
        <taxon>Cyanobacteriota</taxon>
        <taxon>Cyanophyceae</taxon>
        <taxon>Gloeobacterales</taxon>
        <taxon>Gloeobacteraceae</taxon>
        <taxon>Gloeobacter</taxon>
    </lineage>
</organism>
<evidence type="ECO:0000313" key="6">
    <source>
        <dbReference type="Proteomes" id="UP000017396"/>
    </source>
</evidence>
<dbReference type="InterPro" id="IPR051812">
    <property type="entry name" value="SPI_LacAB/RpiB"/>
</dbReference>
<dbReference type="InterPro" id="IPR036569">
    <property type="entry name" value="RpiB_LacA_LacB_sf"/>
</dbReference>
<dbReference type="PIRSF" id="PIRSF005384">
    <property type="entry name" value="RpiB_LacA_B"/>
    <property type="match status" value="1"/>
</dbReference>
<feature type="binding site" evidence="4">
    <location>
        <position position="148"/>
    </location>
    <ligand>
        <name>D-ribulose 5-phosphate</name>
        <dbReference type="ChEBI" id="CHEBI:58121"/>
    </ligand>
</feature>
<feature type="binding site" evidence="4">
    <location>
        <position position="111"/>
    </location>
    <ligand>
        <name>D-ribulose 5-phosphate</name>
        <dbReference type="ChEBI" id="CHEBI:58121"/>
    </ligand>
</feature>
<dbReference type="Gene3D" id="3.40.1400.10">
    <property type="entry name" value="Sugar-phosphate isomerase, RpiB/LacA/LacB"/>
    <property type="match status" value="1"/>
</dbReference>
<dbReference type="Proteomes" id="UP000017396">
    <property type="component" value="Chromosome"/>
</dbReference>
<protein>
    <submittedName>
        <fullName evidence="5">Ribose 5-phosphate isomerase B</fullName>
        <ecNumber evidence="5">5.3.1.6</ecNumber>
    </submittedName>
</protein>
<dbReference type="EC" id="5.3.1.6" evidence="5"/>
<sequence>MIREMAVWEVTAMKLVIGSDHGAYELKEELKQWLSAHDYSFEDVGTFNGERCDYPQVARTVAQKIQSGEANRGILLCGTGIGISIAANKFAGIRAALAHDHYTAKMSREHNDANVLAMGGRVLGPEVAKDVLATWLTTEFEGERHQRRLDQIQSFETVQTRQPVPS</sequence>
<dbReference type="InterPro" id="IPR003500">
    <property type="entry name" value="RpiB_LacA_LacB"/>
</dbReference>
<feature type="binding site" evidence="4">
    <location>
        <position position="144"/>
    </location>
    <ligand>
        <name>D-ribulose 5-phosphate</name>
        <dbReference type="ChEBI" id="CHEBI:58121"/>
    </ligand>
</feature>
<dbReference type="GO" id="GO:0004751">
    <property type="term" value="F:ribose-5-phosphate isomerase activity"/>
    <property type="evidence" value="ECO:0007669"/>
    <property type="project" value="UniProtKB-EC"/>
</dbReference>
<dbReference type="HOGENOM" id="CLU_091396_4_1_3"/>
<evidence type="ECO:0000313" key="5">
    <source>
        <dbReference type="EMBL" id="AGY56749.1"/>
    </source>
</evidence>
<gene>
    <name evidence="5" type="primary">rpiB</name>
    <name evidence="5" type="ORF">GKIL_0503</name>
</gene>
<evidence type="ECO:0000256" key="2">
    <source>
        <dbReference type="ARBA" id="ARBA00023235"/>
    </source>
</evidence>
<feature type="active site" description="Proton acceptor" evidence="3">
    <location>
        <position position="77"/>
    </location>
</feature>
<dbReference type="SUPFAM" id="SSF89623">
    <property type="entry name" value="Ribose/Galactose isomerase RpiB/AlsB"/>
    <property type="match status" value="1"/>
</dbReference>
<reference evidence="5 6" key="1">
    <citation type="journal article" date="2013" name="PLoS ONE">
        <title>Cultivation and Complete Genome Sequencing of Gloeobacter kilaueensis sp. nov., from a Lava Cave in Kilauea Caldera, Hawai'i.</title>
        <authorList>
            <person name="Saw J.H."/>
            <person name="Schatz M."/>
            <person name="Brown M.V."/>
            <person name="Kunkel D.D."/>
            <person name="Foster J.S."/>
            <person name="Shick H."/>
            <person name="Christensen S."/>
            <person name="Hou S."/>
            <person name="Wan X."/>
            <person name="Donachie S.P."/>
        </authorList>
    </citation>
    <scope>NUCLEOTIDE SEQUENCE [LARGE SCALE GENOMIC DNA]</scope>
    <source>
        <strain evidence="6">JS</strain>
    </source>
</reference>
<dbReference type="KEGG" id="glj:GKIL_0503"/>
<dbReference type="NCBIfam" id="NF004051">
    <property type="entry name" value="PRK05571.1"/>
    <property type="match status" value="1"/>
</dbReference>
<feature type="binding site" evidence="4">
    <location>
        <begin position="20"/>
        <end position="21"/>
    </location>
    <ligand>
        <name>D-ribulose 5-phosphate</name>
        <dbReference type="ChEBI" id="CHEBI:58121"/>
    </ligand>
</feature>
<dbReference type="GO" id="GO:0005975">
    <property type="term" value="P:carbohydrate metabolic process"/>
    <property type="evidence" value="ECO:0007669"/>
    <property type="project" value="InterPro"/>
</dbReference>
<feature type="binding site" evidence="4">
    <location>
        <begin position="78"/>
        <end position="82"/>
    </location>
    <ligand>
        <name>D-ribulose 5-phosphate</name>
        <dbReference type="ChEBI" id="CHEBI:58121"/>
    </ligand>
</feature>
<feature type="binding site" evidence="4">
    <location>
        <position position="121"/>
    </location>
    <ligand>
        <name>D-ribulose 5-phosphate</name>
        <dbReference type="ChEBI" id="CHEBI:58121"/>
    </ligand>
</feature>
<dbReference type="InterPro" id="IPR004785">
    <property type="entry name" value="RpiB"/>
</dbReference>
<dbReference type="Pfam" id="PF02502">
    <property type="entry name" value="LacAB_rpiB"/>
    <property type="match status" value="1"/>
</dbReference>
<feature type="active site" description="Proton donor" evidence="3">
    <location>
        <position position="110"/>
    </location>
</feature>
<dbReference type="STRING" id="1183438.GKIL_0503"/>
<evidence type="ECO:0000256" key="1">
    <source>
        <dbReference type="ARBA" id="ARBA00008754"/>
    </source>
</evidence>
<keyword evidence="2 5" id="KW-0413">Isomerase</keyword>
<proteinExistence type="inferred from homology"/>
<dbReference type="PATRIC" id="fig|1183438.3.peg.500"/>
<evidence type="ECO:0000256" key="4">
    <source>
        <dbReference type="PIRSR" id="PIRSR005384-2"/>
    </source>
</evidence>
<keyword evidence="6" id="KW-1185">Reference proteome</keyword>
<dbReference type="NCBIfam" id="TIGR01120">
    <property type="entry name" value="rpiB"/>
    <property type="match status" value="1"/>
</dbReference>
<evidence type="ECO:0000256" key="3">
    <source>
        <dbReference type="PIRSR" id="PIRSR005384-1"/>
    </source>
</evidence>
<name>U5QGJ1_GLOK1</name>
<dbReference type="eggNOG" id="COG0698">
    <property type="taxonomic scope" value="Bacteria"/>
</dbReference>
<accession>U5QGJ1</accession>
<dbReference type="PANTHER" id="PTHR43732">
    <property type="entry name" value="RIBOSE 5-PHOSPHATE ISOMERASE-RELATED"/>
    <property type="match status" value="1"/>
</dbReference>
<dbReference type="NCBIfam" id="TIGR00689">
    <property type="entry name" value="rpiB_lacA_lacB"/>
    <property type="match status" value="1"/>
</dbReference>
<dbReference type="PANTHER" id="PTHR43732:SF1">
    <property type="entry name" value="RIBOSE 5-PHOSPHATE ISOMERASE"/>
    <property type="match status" value="1"/>
</dbReference>
<dbReference type="EMBL" id="CP003587">
    <property type="protein sequence ID" value="AGY56749.1"/>
    <property type="molecule type" value="Genomic_DNA"/>
</dbReference>